<accession>A0ABS5IHJ5</accession>
<evidence type="ECO:0000313" key="7">
    <source>
        <dbReference type="EMBL" id="MBR9973819.1"/>
    </source>
</evidence>
<dbReference type="InterPro" id="IPR016032">
    <property type="entry name" value="Sig_transdc_resp-reg_C-effctor"/>
</dbReference>
<dbReference type="EMBL" id="JAGTUF010000033">
    <property type="protein sequence ID" value="MBR9973819.1"/>
    <property type="molecule type" value="Genomic_DNA"/>
</dbReference>
<dbReference type="InterPro" id="IPR001789">
    <property type="entry name" value="Sig_transdc_resp-reg_receiver"/>
</dbReference>
<dbReference type="Pfam" id="PF00196">
    <property type="entry name" value="GerE"/>
    <property type="match status" value="1"/>
</dbReference>
<dbReference type="Pfam" id="PF00072">
    <property type="entry name" value="Response_reg"/>
    <property type="match status" value="1"/>
</dbReference>
<keyword evidence="8" id="KW-1185">Reference proteome</keyword>
<evidence type="ECO:0000256" key="2">
    <source>
        <dbReference type="ARBA" id="ARBA00023125"/>
    </source>
</evidence>
<dbReference type="SUPFAM" id="SSF52172">
    <property type="entry name" value="CheY-like"/>
    <property type="match status" value="1"/>
</dbReference>
<dbReference type="Gene3D" id="1.10.10.10">
    <property type="entry name" value="Winged helix-like DNA-binding domain superfamily/Winged helix DNA-binding domain"/>
    <property type="match status" value="1"/>
</dbReference>
<dbReference type="PRINTS" id="PR00038">
    <property type="entry name" value="HTHLUXR"/>
</dbReference>
<evidence type="ECO:0000259" key="6">
    <source>
        <dbReference type="PROSITE" id="PS50110"/>
    </source>
</evidence>
<dbReference type="PROSITE" id="PS00622">
    <property type="entry name" value="HTH_LUXR_1"/>
    <property type="match status" value="1"/>
</dbReference>
<evidence type="ECO:0000256" key="3">
    <source>
        <dbReference type="ARBA" id="ARBA00023163"/>
    </source>
</evidence>
<comment type="caution">
    <text evidence="7">The sequence shown here is derived from an EMBL/GenBank/DDBJ whole genome shotgun (WGS) entry which is preliminary data.</text>
</comment>
<sequence>MTCGVCGADTPCTPTIFVVDDDEAMRHSLVFLLQSLGQPVQAFASAESFLAAWGKRHAGCLVADVRMPGISGLELQRELNERGDSLGIVFISGHGDIPMVVRAMRAGAIAFLEKPFNDQVLLDHVAEALARSATECARKAGIRFIAERVERLTGRERAVMELVAAGKPNKVIAHDLDISMKTVEVHRAHVMEKMQAGSVAELTRLLVQAGLLPG</sequence>
<dbReference type="SMART" id="SM00448">
    <property type="entry name" value="REC"/>
    <property type="match status" value="1"/>
</dbReference>
<dbReference type="SMART" id="SM00421">
    <property type="entry name" value="HTH_LUXR"/>
    <property type="match status" value="1"/>
</dbReference>
<keyword evidence="2" id="KW-0238">DNA-binding</keyword>
<protein>
    <submittedName>
        <fullName evidence="7">Response regulator transcription factor</fullName>
    </submittedName>
</protein>
<evidence type="ECO:0000256" key="1">
    <source>
        <dbReference type="ARBA" id="ARBA00023015"/>
    </source>
</evidence>
<keyword evidence="4" id="KW-0597">Phosphoprotein</keyword>
<dbReference type="InterPro" id="IPR011006">
    <property type="entry name" value="CheY-like_superfamily"/>
</dbReference>
<dbReference type="Proteomes" id="UP000680714">
    <property type="component" value="Unassembled WGS sequence"/>
</dbReference>
<keyword evidence="1" id="KW-0805">Transcription regulation</keyword>
<dbReference type="PANTHER" id="PTHR44688">
    <property type="entry name" value="DNA-BINDING TRANSCRIPTIONAL ACTIVATOR DEVR_DOSR"/>
    <property type="match status" value="1"/>
</dbReference>
<feature type="domain" description="Response regulatory" evidence="6">
    <location>
        <begin position="15"/>
        <end position="129"/>
    </location>
</feature>
<dbReference type="CDD" id="cd06170">
    <property type="entry name" value="LuxR_C_like"/>
    <property type="match status" value="1"/>
</dbReference>
<reference evidence="7 8" key="1">
    <citation type="submission" date="2021-04" db="EMBL/GenBank/DDBJ databases">
        <title>Magnetospirillum sulfuroxidans sp. nov., a facultative chemolithoautotrophic sulfur-oxidizing alphaproteobacterium isolated from freshwater sediment and proposals for Paramagetospirillum gen. nov., and Magnetospirillaceae fam. nov.</title>
        <authorList>
            <person name="Koziaeva V."/>
            <person name="Geelhoed J.S."/>
            <person name="Sorokin D.Y."/>
            <person name="Grouzdev D.S."/>
        </authorList>
    </citation>
    <scope>NUCLEOTIDE SEQUENCE [LARGE SCALE GENOMIC DNA]</scope>
    <source>
        <strain evidence="7 8">J10</strain>
    </source>
</reference>
<dbReference type="RefSeq" id="WP_211551901.1">
    <property type="nucleotide sequence ID" value="NZ_JAGTUF010000033.1"/>
</dbReference>
<dbReference type="PROSITE" id="PS50110">
    <property type="entry name" value="RESPONSE_REGULATORY"/>
    <property type="match status" value="1"/>
</dbReference>
<dbReference type="InterPro" id="IPR000792">
    <property type="entry name" value="Tscrpt_reg_LuxR_C"/>
</dbReference>
<name>A0ABS5IHJ5_9PROT</name>
<dbReference type="SUPFAM" id="SSF46894">
    <property type="entry name" value="C-terminal effector domain of the bipartite response regulators"/>
    <property type="match status" value="1"/>
</dbReference>
<dbReference type="Gene3D" id="3.40.50.2300">
    <property type="match status" value="1"/>
</dbReference>
<gene>
    <name evidence="7" type="ORF">KEC16_18995</name>
</gene>
<dbReference type="InterPro" id="IPR036388">
    <property type="entry name" value="WH-like_DNA-bd_sf"/>
</dbReference>
<dbReference type="PANTHER" id="PTHR44688:SF16">
    <property type="entry name" value="DNA-BINDING TRANSCRIPTIONAL ACTIVATOR DEVR_DOSR"/>
    <property type="match status" value="1"/>
</dbReference>
<dbReference type="CDD" id="cd17537">
    <property type="entry name" value="REC_FixJ"/>
    <property type="match status" value="1"/>
</dbReference>
<keyword evidence="3" id="KW-0804">Transcription</keyword>
<evidence type="ECO:0000313" key="8">
    <source>
        <dbReference type="Proteomes" id="UP000680714"/>
    </source>
</evidence>
<evidence type="ECO:0000256" key="4">
    <source>
        <dbReference type="PROSITE-ProRule" id="PRU00169"/>
    </source>
</evidence>
<organism evidence="7 8">
    <name type="scientific">Magnetospirillum sulfuroxidans</name>
    <dbReference type="NCBI Taxonomy" id="611300"/>
    <lineage>
        <taxon>Bacteria</taxon>
        <taxon>Pseudomonadati</taxon>
        <taxon>Pseudomonadota</taxon>
        <taxon>Alphaproteobacteria</taxon>
        <taxon>Rhodospirillales</taxon>
        <taxon>Rhodospirillaceae</taxon>
        <taxon>Magnetospirillum</taxon>
    </lineage>
</organism>
<dbReference type="PROSITE" id="PS50043">
    <property type="entry name" value="HTH_LUXR_2"/>
    <property type="match status" value="1"/>
</dbReference>
<proteinExistence type="predicted"/>
<feature type="modified residue" description="4-aspartylphosphate" evidence="4">
    <location>
        <position position="64"/>
    </location>
</feature>
<evidence type="ECO:0000259" key="5">
    <source>
        <dbReference type="PROSITE" id="PS50043"/>
    </source>
</evidence>
<feature type="domain" description="HTH luxR-type" evidence="5">
    <location>
        <begin position="145"/>
        <end position="210"/>
    </location>
</feature>